<keyword evidence="2" id="KW-1185">Reference proteome</keyword>
<dbReference type="EMBL" id="SOML01000001">
    <property type="protein sequence ID" value="TFD98747.1"/>
    <property type="molecule type" value="Genomic_DNA"/>
</dbReference>
<organism evidence="1 2">
    <name type="scientific">Dysgonomonas capnocytophagoides</name>
    <dbReference type="NCBI Taxonomy" id="45254"/>
    <lineage>
        <taxon>Bacteria</taxon>
        <taxon>Pseudomonadati</taxon>
        <taxon>Bacteroidota</taxon>
        <taxon>Bacteroidia</taxon>
        <taxon>Bacteroidales</taxon>
        <taxon>Dysgonomonadaceae</taxon>
        <taxon>Dysgonomonas</taxon>
    </lineage>
</organism>
<sequence length="160" mass="17982">MKAKNIQKVFVISGFISSIAMFSCSSNGSQVPAKDNQTVSARDTMKLNLDFTSVDTIKILYTANEDTQSRIKEEETKAHIERILGTFVNDTAWNNSGIMVKMVAPDYMLVLHHAEESGLTDNWVSIWKELGKAKVEDKWYVLPNSKGELFALLDTLKYKG</sequence>
<accession>A0A4Y8L8U2</accession>
<evidence type="ECO:0000313" key="1">
    <source>
        <dbReference type="EMBL" id="TFD98747.1"/>
    </source>
</evidence>
<evidence type="ECO:0000313" key="2">
    <source>
        <dbReference type="Proteomes" id="UP000297861"/>
    </source>
</evidence>
<protein>
    <recommendedName>
        <fullName evidence="3">Lipoprotein</fullName>
    </recommendedName>
</protein>
<gene>
    <name evidence="1" type="ORF">E2605_01280</name>
</gene>
<reference evidence="1 2" key="1">
    <citation type="submission" date="2019-03" db="EMBL/GenBank/DDBJ databases">
        <title>San Antonio Military Medical Center submission to MRSN (WRAIR), pending publication.</title>
        <authorList>
            <person name="Blyth D.M."/>
            <person name="Mccarthy S.L."/>
            <person name="Schall S.E."/>
            <person name="Stam J.A."/>
            <person name="Ong A.C."/>
            <person name="Mcgann P.T."/>
        </authorList>
    </citation>
    <scope>NUCLEOTIDE SEQUENCE [LARGE SCALE GENOMIC DNA]</scope>
    <source>
        <strain evidence="1 2">MRSN571793</strain>
    </source>
</reference>
<name>A0A4Y8L8U2_9BACT</name>
<evidence type="ECO:0008006" key="3">
    <source>
        <dbReference type="Google" id="ProtNLM"/>
    </source>
</evidence>
<dbReference type="OrthoDB" id="997705at2"/>
<comment type="caution">
    <text evidence="1">The sequence shown here is derived from an EMBL/GenBank/DDBJ whole genome shotgun (WGS) entry which is preliminary data.</text>
</comment>
<dbReference type="PROSITE" id="PS51257">
    <property type="entry name" value="PROKAR_LIPOPROTEIN"/>
    <property type="match status" value="1"/>
</dbReference>
<dbReference type="Proteomes" id="UP000297861">
    <property type="component" value="Unassembled WGS sequence"/>
</dbReference>
<dbReference type="AlphaFoldDB" id="A0A4Y8L8U2"/>
<proteinExistence type="predicted"/>
<dbReference type="RefSeq" id="WP_026625242.1">
    <property type="nucleotide sequence ID" value="NZ_JAWZLG010000034.1"/>
</dbReference>